<keyword evidence="1" id="KW-0548">Nucleotidyltransferase</keyword>
<keyword evidence="2" id="KW-1185">Reference proteome</keyword>
<protein>
    <submittedName>
        <fullName evidence="1">GGDEF domain-containing protein</fullName>
        <ecNumber evidence="1">2.7.7.65</ecNumber>
    </submittedName>
</protein>
<comment type="caution">
    <text evidence="1">The sequence shown here is derived from an EMBL/GenBank/DDBJ whole genome shotgun (WGS) entry which is preliminary data.</text>
</comment>
<proteinExistence type="predicted"/>
<evidence type="ECO:0000313" key="2">
    <source>
        <dbReference type="Proteomes" id="UP001364695"/>
    </source>
</evidence>
<evidence type="ECO:0000313" key="1">
    <source>
        <dbReference type="EMBL" id="MEJ7137677.1"/>
    </source>
</evidence>
<dbReference type="Proteomes" id="UP001364695">
    <property type="component" value="Unassembled WGS sequence"/>
</dbReference>
<organism evidence="1 2">
    <name type="scientific">Amphibiibacter pelophylacis</name>
    <dbReference type="NCBI Taxonomy" id="1799477"/>
    <lineage>
        <taxon>Bacteria</taxon>
        <taxon>Pseudomonadati</taxon>
        <taxon>Pseudomonadota</taxon>
        <taxon>Betaproteobacteria</taxon>
        <taxon>Burkholderiales</taxon>
        <taxon>Sphaerotilaceae</taxon>
        <taxon>Amphibiibacter</taxon>
    </lineage>
</organism>
<sequence length="390" mass="43050">MSALPPSDPLPVTETPAAAVQAAARWSDWLLGRDPRQRVRAFRSLLALLGYCVGALLLQFGVHTDSYRLNPLHADLIGLWSLLGGGCFFIAQRSGITRRLRHDPSLTQAQILFGFSVIALMYAIAGPGRGAVLIMLQLILVFGIFNLSGRQAWGLSLVCILIMGCTMLAMALGQPLRYPPDQEFVHFAIMATAVPMMAVLTGQIASLRERLKRQRLELRAAAAHNLRLAQHDALTQLYNRGYMQELLARYAQQHHTPPLIITLIDVDHFKTINDSHGHSVGDAVLIALAQHMQQALPSPHVVSRWGGEEFLVLSPLSHRDQVSKSLEVLRVALKQRPLLTGYPDLEVTFSAGVATHREDETLAQTLTRADQALYTAKADGRDVMRIASRF</sequence>
<gene>
    <name evidence="1" type="ORF">RV045_04425</name>
</gene>
<dbReference type="EMBL" id="JAWDIE010000005">
    <property type="protein sequence ID" value="MEJ7137677.1"/>
    <property type="molecule type" value="Genomic_DNA"/>
</dbReference>
<name>A0ACC6P0C9_9BURK</name>
<reference evidence="1" key="1">
    <citation type="submission" date="2023-10" db="EMBL/GenBank/DDBJ databases">
        <title>Amphibacter perezi, gen. nov., sp. nov. a novel taxa of the family Comamonadaceae, class Betaproteobacteria isolated from the skin microbiota of Pelophylax perezi from different populations.</title>
        <authorList>
            <person name="Costa S."/>
            <person name="Proenca D.N."/>
            <person name="Lopes I."/>
            <person name="Morais P.V."/>
        </authorList>
    </citation>
    <scope>NUCLEOTIDE SEQUENCE</scope>
    <source>
        <strain evidence="1">SL12-8</strain>
    </source>
</reference>
<dbReference type="EC" id="2.7.7.65" evidence="1"/>
<accession>A0ACC6P0C9</accession>
<keyword evidence="1" id="KW-0808">Transferase</keyword>